<evidence type="ECO:0000313" key="2">
    <source>
        <dbReference type="Proteomes" id="UP000249645"/>
    </source>
</evidence>
<gene>
    <name evidence="1" type="ORF">DI598_00615</name>
</gene>
<evidence type="ECO:0000313" key="1">
    <source>
        <dbReference type="EMBL" id="PZP52438.1"/>
    </source>
</evidence>
<dbReference type="Proteomes" id="UP000249645">
    <property type="component" value="Unassembled WGS sequence"/>
</dbReference>
<protein>
    <submittedName>
        <fullName evidence="1">Uncharacterized protein</fullName>
    </submittedName>
</protein>
<sequence length="387" mass="43568">MKKIICLGLFGVLISCSKSESTPDYVDESKYLPSDTARKWVNITPSNNSLWQNGNKVLSTSFVDNNGNYYIAGYLFGGFDGNFVAKWDGTNWSKVGSGTAAFNPNNDIDKICVNSKGYVYATGKFTDADHNRYVAEWNNNEWHSIGSIPKISGKQFDFLTSMICDNDDNIIICLRNMRGDSSYIYKWNKTNWSLIGKPVYRKVKDGDDVFSSVVVSGPILTTDEKNNIYFGDEGDNGSYLAKWNGNVWEILKGPNNYYLRTGGLINCIKENVLYIKAVSYNSTSAELKYENGSWSEVSVPIKEIGILSYQSQTHIPYTINSNEKKDNVFLYKSLNNSWFRLGNTVPLAYYNGISDFRIDIDNKGTVYLALRGANSDSTYVGTWMLKN</sequence>
<dbReference type="AlphaFoldDB" id="A0A2W5FAP4"/>
<name>A0A2W5FAP4_9SPHI</name>
<accession>A0A2W5FAP4</accession>
<organism evidence="1 2">
    <name type="scientific">Pseudopedobacter saltans</name>
    <dbReference type="NCBI Taxonomy" id="151895"/>
    <lineage>
        <taxon>Bacteria</taxon>
        <taxon>Pseudomonadati</taxon>
        <taxon>Bacteroidota</taxon>
        <taxon>Sphingobacteriia</taxon>
        <taxon>Sphingobacteriales</taxon>
        <taxon>Sphingobacteriaceae</taxon>
        <taxon>Pseudopedobacter</taxon>
    </lineage>
</organism>
<dbReference type="EMBL" id="QFOI01000004">
    <property type="protein sequence ID" value="PZP52438.1"/>
    <property type="molecule type" value="Genomic_DNA"/>
</dbReference>
<dbReference type="SUPFAM" id="SSF101898">
    <property type="entry name" value="NHL repeat"/>
    <property type="match status" value="1"/>
</dbReference>
<dbReference type="PROSITE" id="PS51257">
    <property type="entry name" value="PROKAR_LIPOPROTEIN"/>
    <property type="match status" value="1"/>
</dbReference>
<proteinExistence type="predicted"/>
<comment type="caution">
    <text evidence="1">The sequence shown here is derived from an EMBL/GenBank/DDBJ whole genome shotgun (WGS) entry which is preliminary data.</text>
</comment>
<reference evidence="1 2" key="1">
    <citation type="submission" date="2017-11" db="EMBL/GenBank/DDBJ databases">
        <title>Infants hospitalized years apart are colonized by the same room-sourced microbial strains.</title>
        <authorList>
            <person name="Brooks B."/>
            <person name="Olm M.R."/>
            <person name="Firek B.A."/>
            <person name="Baker R."/>
            <person name="Thomas B.C."/>
            <person name="Morowitz M.J."/>
            <person name="Banfield J.F."/>
        </authorList>
    </citation>
    <scope>NUCLEOTIDE SEQUENCE [LARGE SCALE GENOMIC DNA]</scope>
    <source>
        <strain evidence="1">S2_009_000_R2_76</strain>
    </source>
</reference>